<dbReference type="Ensembl" id="ENSTMTT00000020519.1">
    <property type="protein sequence ID" value="ENSTMTP00000019818.1"/>
    <property type="gene ID" value="ENSTMTG00000014550.1"/>
</dbReference>
<organism evidence="3 4">
    <name type="scientific">Terrapene triunguis</name>
    <name type="common">Three-toed box turtle</name>
    <dbReference type="NCBI Taxonomy" id="2587831"/>
    <lineage>
        <taxon>Eukaryota</taxon>
        <taxon>Metazoa</taxon>
        <taxon>Chordata</taxon>
        <taxon>Craniata</taxon>
        <taxon>Vertebrata</taxon>
        <taxon>Euteleostomi</taxon>
        <taxon>Archelosauria</taxon>
        <taxon>Testudinata</taxon>
        <taxon>Testudines</taxon>
        <taxon>Cryptodira</taxon>
        <taxon>Durocryptodira</taxon>
        <taxon>Testudinoidea</taxon>
        <taxon>Emydidae</taxon>
        <taxon>Terrapene</taxon>
    </lineage>
</organism>
<evidence type="ECO:0000256" key="2">
    <source>
        <dbReference type="ARBA" id="ARBA00022525"/>
    </source>
</evidence>
<dbReference type="GO" id="GO:0005576">
    <property type="term" value="C:extracellular region"/>
    <property type="evidence" value="ECO:0007669"/>
    <property type="project" value="UniProtKB-SubCell"/>
</dbReference>
<dbReference type="CDD" id="cd00633">
    <property type="entry name" value="Secretoglobin"/>
    <property type="match status" value="1"/>
</dbReference>
<evidence type="ECO:0000313" key="3">
    <source>
        <dbReference type="Ensembl" id="ENSTMTP00000019818.1"/>
    </source>
</evidence>
<reference evidence="3" key="1">
    <citation type="submission" date="2025-08" db="UniProtKB">
        <authorList>
            <consortium name="Ensembl"/>
        </authorList>
    </citation>
    <scope>IDENTIFICATION</scope>
</reference>
<evidence type="ECO:0000313" key="4">
    <source>
        <dbReference type="Proteomes" id="UP000472274"/>
    </source>
</evidence>
<comment type="subcellular location">
    <subcellularLocation>
        <location evidence="1">Secreted</location>
    </subcellularLocation>
</comment>
<dbReference type="Gene3D" id="1.10.210.10">
    <property type="entry name" value="Secretoglobin"/>
    <property type="match status" value="1"/>
</dbReference>
<keyword evidence="2" id="KW-0964">Secreted</keyword>
<keyword evidence="4" id="KW-1185">Reference proteome</keyword>
<proteinExistence type="predicted"/>
<dbReference type="SMART" id="SM00096">
    <property type="entry name" value="UTG"/>
    <property type="match status" value="1"/>
</dbReference>
<evidence type="ECO:0000256" key="1">
    <source>
        <dbReference type="ARBA" id="ARBA00004613"/>
    </source>
</evidence>
<dbReference type="Proteomes" id="UP000472274">
    <property type="component" value="Unplaced"/>
</dbReference>
<dbReference type="PROSITE" id="PS51311">
    <property type="entry name" value="SCGB"/>
    <property type="match status" value="1"/>
</dbReference>
<accession>A0A674JGP5</accession>
<evidence type="ECO:0008006" key="5">
    <source>
        <dbReference type="Google" id="ProtNLM"/>
    </source>
</evidence>
<dbReference type="AlphaFoldDB" id="A0A674JGP5"/>
<name>A0A674JGP5_9SAUR</name>
<reference evidence="3" key="2">
    <citation type="submission" date="2025-09" db="UniProtKB">
        <authorList>
            <consortium name="Ensembl"/>
        </authorList>
    </citation>
    <scope>IDENTIFICATION</scope>
</reference>
<dbReference type="SUPFAM" id="SSF48201">
    <property type="entry name" value="Uteroglobin-like"/>
    <property type="match status" value="1"/>
</dbReference>
<protein>
    <recommendedName>
        <fullName evidence="5">Secretoglobin family 1A member 1</fullName>
    </recommendedName>
</protein>
<sequence>NGIAITTSTMASAPWFLRQERNFTADMCPVFINILNKYLFGSLPEYMESIAPFVTSDVMKTAAYELKGCVLKLSQEHSEAIGELMVISFINYYY</sequence>
<dbReference type="InterPro" id="IPR016126">
    <property type="entry name" value="Secretoglobin"/>
</dbReference>
<dbReference type="InterPro" id="IPR035960">
    <property type="entry name" value="Secretoglobin_sf"/>
</dbReference>
<dbReference type="InParanoid" id="A0A674JGP5"/>
<dbReference type="GeneTree" id="ENSGT01000000216530"/>
<dbReference type="Pfam" id="PF01099">
    <property type="entry name" value="Uteroglobin"/>
    <property type="match status" value="1"/>
</dbReference>